<feature type="transmembrane region" description="Helical" evidence="1">
    <location>
        <begin position="6"/>
        <end position="23"/>
    </location>
</feature>
<sequence>MKPDKYTLIAILSLILVSCLYFIPLGSGISRVPGTDYLLCHLPAAKVWVDSWRNGVIPIINPLCNLGEPFLAVPSNQPLYPLKAVLLPFHDLSIGMGFMILIHFLLTGLTLVPWCMKASASRNETFTIITLMITSPAILAWSAMHNEFCALPWAFATMWPIISAEKSRFLSFITGSIVIRALTATMTFLAGSPELALFSALTILAGSLMESFARSPSPWFPTPAKTLAIITLAALMASPAWVPFINWVPLSARALESAALKVSVTASASTASASTATADTGAAAITSGVATASSGTASQSSGFLNAYGFNWNPDWNWTVALLISPGPLLLLFAFQGLFSSDKSSQSYRNSCNPAIRPLLLAGLPLLTALIFQAGPVSLPLLTHWTIRYPGKLTLLCIPMLCWLAIRGLKGTNAVNGTGRATRTVLVTAALISPFMTWHYCSRTLEPASTLPPPPNRDNLATAAAATGKGLTAGSTWRDSLLPLDSRGWEAKWVLQAGPGYLQTNGIAGPLQLNALPSRMQWWSALMLSTPRTAASIPPILGIAGFFHENLGFRHLKNSSPAFIVLEDETKSMAGPPGKASLIPHIPKTFPLDCIDCIKGNQTVDITFHWNSTIQDKIKSPPKLPTDIIIPMAYQPGIRAWLSPPPRAPLQPEWLIMNTEMGPLGTSRIKTEKSAMPRSFNSSGIWQLKVSVNPFPWNSSFSN</sequence>
<keyword evidence="1" id="KW-0472">Membrane</keyword>
<feature type="transmembrane region" description="Helical" evidence="1">
    <location>
        <begin position="317"/>
        <end position="338"/>
    </location>
</feature>
<keyword evidence="1" id="KW-1133">Transmembrane helix</keyword>
<feature type="transmembrane region" description="Helical" evidence="1">
    <location>
        <begin position="390"/>
        <end position="408"/>
    </location>
</feature>
<feature type="transmembrane region" description="Helical" evidence="1">
    <location>
        <begin position="126"/>
        <end position="148"/>
    </location>
</feature>
<reference evidence="2 3" key="1">
    <citation type="journal article" date="2017" name="ISME J.">
        <title>Potential for microbial H2 and metal transformations associated with novel bacteria and archaea in deep terrestrial subsurface sediments.</title>
        <authorList>
            <person name="Hernsdorf A.W."/>
            <person name="Amano Y."/>
            <person name="Miyakawa K."/>
            <person name="Ise K."/>
            <person name="Suzuki Y."/>
            <person name="Anantharaman K."/>
            <person name="Probst A."/>
            <person name="Burstein D."/>
            <person name="Thomas B.C."/>
            <person name="Banfield J.F."/>
        </authorList>
    </citation>
    <scope>NUCLEOTIDE SEQUENCE [LARGE SCALE GENOMIC DNA]</scope>
    <source>
        <strain evidence="2">HGW-Wallbacteria-1</strain>
    </source>
</reference>
<proteinExistence type="predicted"/>
<dbReference type="Proteomes" id="UP000233256">
    <property type="component" value="Unassembled WGS sequence"/>
</dbReference>
<organism evidence="2 3">
    <name type="scientific">Candidatus Wallbacteria bacterium HGW-Wallbacteria-1</name>
    <dbReference type="NCBI Taxonomy" id="2013854"/>
    <lineage>
        <taxon>Bacteria</taxon>
        <taxon>Candidatus Walliibacteriota</taxon>
    </lineage>
</organism>
<keyword evidence="1" id="KW-0812">Transmembrane</keyword>
<gene>
    <name evidence="2" type="ORF">CVV64_13890</name>
</gene>
<evidence type="ECO:0000313" key="2">
    <source>
        <dbReference type="EMBL" id="PKK89500.1"/>
    </source>
</evidence>
<dbReference type="PROSITE" id="PS51257">
    <property type="entry name" value="PROKAR_LIPOPROTEIN"/>
    <property type="match status" value="1"/>
</dbReference>
<name>A0A2N1PMF5_9BACT</name>
<accession>A0A2N1PMF5</accession>
<feature type="transmembrane region" description="Helical" evidence="1">
    <location>
        <begin position="195"/>
        <end position="213"/>
    </location>
</feature>
<evidence type="ECO:0000256" key="1">
    <source>
        <dbReference type="SAM" id="Phobius"/>
    </source>
</evidence>
<comment type="caution">
    <text evidence="2">The sequence shown here is derived from an EMBL/GenBank/DDBJ whole genome shotgun (WGS) entry which is preliminary data.</text>
</comment>
<feature type="transmembrane region" description="Helical" evidence="1">
    <location>
        <begin position="169"/>
        <end position="189"/>
    </location>
</feature>
<dbReference type="AlphaFoldDB" id="A0A2N1PMF5"/>
<evidence type="ECO:0000313" key="3">
    <source>
        <dbReference type="Proteomes" id="UP000233256"/>
    </source>
</evidence>
<feature type="transmembrane region" description="Helical" evidence="1">
    <location>
        <begin position="358"/>
        <end position="378"/>
    </location>
</feature>
<feature type="transmembrane region" description="Helical" evidence="1">
    <location>
        <begin position="225"/>
        <end position="245"/>
    </location>
</feature>
<feature type="transmembrane region" description="Helical" evidence="1">
    <location>
        <begin position="92"/>
        <end position="114"/>
    </location>
</feature>
<dbReference type="EMBL" id="PGXC01000016">
    <property type="protein sequence ID" value="PKK89500.1"/>
    <property type="molecule type" value="Genomic_DNA"/>
</dbReference>
<protein>
    <submittedName>
        <fullName evidence="2">Uncharacterized protein</fullName>
    </submittedName>
</protein>